<dbReference type="EMBL" id="JACHMJ010000001">
    <property type="protein sequence ID" value="MBB5842149.1"/>
    <property type="molecule type" value="Genomic_DNA"/>
</dbReference>
<gene>
    <name evidence="1" type="ORF">HD599_000472</name>
</gene>
<proteinExistence type="predicted"/>
<evidence type="ECO:0000313" key="2">
    <source>
        <dbReference type="Proteomes" id="UP000536685"/>
    </source>
</evidence>
<dbReference type="SUPFAM" id="SSF50998">
    <property type="entry name" value="Quinoprotein alcohol dehydrogenase-like"/>
    <property type="match status" value="1"/>
</dbReference>
<comment type="caution">
    <text evidence="1">The sequence shown here is derived from an EMBL/GenBank/DDBJ whole genome shotgun (WGS) entry which is preliminary data.</text>
</comment>
<dbReference type="InterPro" id="IPR011047">
    <property type="entry name" value="Quinoprotein_ADH-like_sf"/>
</dbReference>
<dbReference type="RefSeq" id="WP_184233295.1">
    <property type="nucleotide sequence ID" value="NZ_JACHMJ010000001.1"/>
</dbReference>
<keyword evidence="2" id="KW-1185">Reference proteome</keyword>
<dbReference type="Proteomes" id="UP000536685">
    <property type="component" value="Unassembled WGS sequence"/>
</dbReference>
<evidence type="ECO:0000313" key="1">
    <source>
        <dbReference type="EMBL" id="MBB5842149.1"/>
    </source>
</evidence>
<name>A0A841AL34_9MICO</name>
<dbReference type="AlphaFoldDB" id="A0A841AL34"/>
<accession>A0A841AL34</accession>
<organism evidence="1 2">
    <name type="scientific">Conyzicola lurida</name>
    <dbReference type="NCBI Taxonomy" id="1172621"/>
    <lineage>
        <taxon>Bacteria</taxon>
        <taxon>Bacillati</taxon>
        <taxon>Actinomycetota</taxon>
        <taxon>Actinomycetes</taxon>
        <taxon>Micrococcales</taxon>
        <taxon>Microbacteriaceae</taxon>
        <taxon>Conyzicola</taxon>
    </lineage>
</organism>
<reference evidence="1 2" key="1">
    <citation type="submission" date="2020-08" db="EMBL/GenBank/DDBJ databases">
        <title>Sequencing the genomes of 1000 actinobacteria strains.</title>
        <authorList>
            <person name="Klenk H.-P."/>
        </authorList>
    </citation>
    <scope>NUCLEOTIDE SEQUENCE [LARGE SCALE GENOMIC DNA]</scope>
    <source>
        <strain evidence="1 2">DSM 105784</strain>
    </source>
</reference>
<sequence length="493" mass="52165">MGGGRTALGVLLIALFSGILLGLTACGDVRSDLVTPAQPVWSNRVDLVGSAAVVDDVVLSYVNSGDDRLEIVAWDVATGVELWRDGVAIQGHRYDWLNVATASAGDDELVGYLQDDETDPTGWWQRLVVAEPRTGQHLAIENPVVQARGSPAQCADGADICVEGWLDDDTEGPRHTYRLDPDSGRLARDPSAAGLPAGAWYIATHVFSAGGRTADDPEQVGYAVDGAISWQRAYADVFGAGYSVDGGWQWIDRPGLDVVIGVGSPSRPEVDALPVAEYPLTDSVTVALRRADGTTVWRMPAADPWCGPAGVSSDLIHQTLPLCRYDAGSFTVDRSDPDDVTATVHGVDATLLGVDPETGAERWTLPLGSDDSIYPVDTSEFRSTLARQPVSIDGTLTMVDVLSGETTTAPARARVACETDREPFRARVPGSDDPGELHEFSAGAGTSACDGHARPLDDDAFTVGAVEMAGIDAGDGWFIVDGVDSVSGYRIEE</sequence>
<dbReference type="PROSITE" id="PS51257">
    <property type="entry name" value="PROKAR_LIPOPROTEIN"/>
    <property type="match status" value="1"/>
</dbReference>
<protein>
    <submittedName>
        <fullName evidence="1">Uncharacterized protein</fullName>
    </submittedName>
</protein>